<dbReference type="EMBL" id="FQUL01000008">
    <property type="protein sequence ID" value="SHE50966.1"/>
    <property type="molecule type" value="Genomic_DNA"/>
</dbReference>
<dbReference type="InterPro" id="IPR036291">
    <property type="entry name" value="NAD(P)-bd_dom_sf"/>
</dbReference>
<dbReference type="Proteomes" id="UP000184295">
    <property type="component" value="Unassembled WGS sequence"/>
</dbReference>
<reference evidence="4" key="1">
    <citation type="submission" date="2016-11" db="EMBL/GenBank/DDBJ databases">
        <authorList>
            <person name="Varghese N."/>
            <person name="Submissions S."/>
        </authorList>
    </citation>
    <scope>NUCLEOTIDE SEQUENCE [LARGE SCALE GENOMIC DNA]</scope>
    <source>
        <strain evidence="4">DSM 19514</strain>
    </source>
</reference>
<dbReference type="FunFam" id="3.40.50.720:FF:000173">
    <property type="entry name" value="3-oxoacyl-[acyl-carrier protein] reductase"/>
    <property type="match status" value="1"/>
</dbReference>
<dbReference type="GO" id="GO:0016491">
    <property type="term" value="F:oxidoreductase activity"/>
    <property type="evidence" value="ECO:0007669"/>
    <property type="project" value="UniProtKB-KW"/>
</dbReference>
<dbReference type="PANTHER" id="PTHR42879:SF2">
    <property type="entry name" value="3-OXOACYL-[ACYL-CARRIER-PROTEIN] REDUCTASE FABG"/>
    <property type="match status" value="1"/>
</dbReference>
<dbReference type="SUPFAM" id="SSF51735">
    <property type="entry name" value="NAD(P)-binding Rossmann-fold domains"/>
    <property type="match status" value="1"/>
</dbReference>
<dbReference type="PANTHER" id="PTHR42879">
    <property type="entry name" value="3-OXOACYL-(ACYL-CARRIER-PROTEIN) REDUCTASE"/>
    <property type="match status" value="1"/>
</dbReference>
<dbReference type="RefSeq" id="WP_072788977.1">
    <property type="nucleotide sequence ID" value="NZ_FQUL01000008.1"/>
</dbReference>
<dbReference type="CDD" id="cd05233">
    <property type="entry name" value="SDR_c"/>
    <property type="match status" value="1"/>
</dbReference>
<accession>A0A1M4U2W4</accession>
<evidence type="ECO:0000256" key="1">
    <source>
        <dbReference type="ARBA" id="ARBA00006484"/>
    </source>
</evidence>
<comment type="similarity">
    <text evidence="1">Belongs to the short-chain dehydrogenases/reductases (SDR) family.</text>
</comment>
<sequence length="254" mass="26944">MSRVLITGAGSAQGIGFATARLLGERGARVFITSTTERIFDRVSELRDMGIEAYGEPFDLTDESQVKTFLSHGVEVLRGLDVLINNAGMGSVDSPEEFFSVEEMPLTQWNLSLLRNLTSAFLVSKEAIPHLRKGVTKRVIMVGSTTGFLQANEGEAAYAASKAGLVGLVKTMALELAPYDVTVNAVAPGWIATAAQTELEARHGSATPLGRSGNPYEVAEVIAFLVSKGASYVTGQVLVVDGGNSLLEGRSCCE</sequence>
<evidence type="ECO:0000256" key="2">
    <source>
        <dbReference type="ARBA" id="ARBA00023002"/>
    </source>
</evidence>
<dbReference type="Gene3D" id="3.40.50.720">
    <property type="entry name" value="NAD(P)-binding Rossmann-like Domain"/>
    <property type="match status" value="1"/>
</dbReference>
<dbReference type="STRING" id="1121881.SAMN02745225_00812"/>
<organism evidence="3 4">
    <name type="scientific">Ferrithrix thermotolerans DSM 19514</name>
    <dbReference type="NCBI Taxonomy" id="1121881"/>
    <lineage>
        <taxon>Bacteria</taxon>
        <taxon>Bacillati</taxon>
        <taxon>Actinomycetota</taxon>
        <taxon>Acidimicrobiia</taxon>
        <taxon>Acidimicrobiales</taxon>
        <taxon>Acidimicrobiaceae</taxon>
        <taxon>Ferrithrix</taxon>
    </lineage>
</organism>
<evidence type="ECO:0000313" key="3">
    <source>
        <dbReference type="EMBL" id="SHE50966.1"/>
    </source>
</evidence>
<protein>
    <submittedName>
        <fullName evidence="3">3-oxoacyl-[acyl-carrier protein] reductase</fullName>
    </submittedName>
</protein>
<dbReference type="PRINTS" id="PR00081">
    <property type="entry name" value="GDHRDH"/>
</dbReference>
<keyword evidence="4" id="KW-1185">Reference proteome</keyword>
<evidence type="ECO:0000313" key="4">
    <source>
        <dbReference type="Proteomes" id="UP000184295"/>
    </source>
</evidence>
<dbReference type="PRINTS" id="PR00080">
    <property type="entry name" value="SDRFAMILY"/>
</dbReference>
<name>A0A1M4U2W4_9ACTN</name>
<dbReference type="OrthoDB" id="4288312at2"/>
<gene>
    <name evidence="3" type="ORF">SAMN02745225_00812</name>
</gene>
<dbReference type="InterPro" id="IPR002347">
    <property type="entry name" value="SDR_fam"/>
</dbReference>
<dbReference type="Pfam" id="PF13561">
    <property type="entry name" value="adh_short_C2"/>
    <property type="match status" value="1"/>
</dbReference>
<dbReference type="AlphaFoldDB" id="A0A1M4U2W4"/>
<proteinExistence type="inferred from homology"/>
<keyword evidence="2" id="KW-0560">Oxidoreductase</keyword>
<dbReference type="InterPro" id="IPR050259">
    <property type="entry name" value="SDR"/>
</dbReference>